<name>A0A5C3LUT2_9AGAR</name>
<reference evidence="3 4" key="1">
    <citation type="journal article" date="2019" name="Nat. Ecol. Evol.">
        <title>Megaphylogeny resolves global patterns of mushroom evolution.</title>
        <authorList>
            <person name="Varga T."/>
            <person name="Krizsan K."/>
            <person name="Foldi C."/>
            <person name="Dima B."/>
            <person name="Sanchez-Garcia M."/>
            <person name="Sanchez-Ramirez S."/>
            <person name="Szollosi G.J."/>
            <person name="Szarkandi J.G."/>
            <person name="Papp V."/>
            <person name="Albert L."/>
            <person name="Andreopoulos W."/>
            <person name="Angelini C."/>
            <person name="Antonin V."/>
            <person name="Barry K.W."/>
            <person name="Bougher N.L."/>
            <person name="Buchanan P."/>
            <person name="Buyck B."/>
            <person name="Bense V."/>
            <person name="Catcheside P."/>
            <person name="Chovatia M."/>
            <person name="Cooper J."/>
            <person name="Damon W."/>
            <person name="Desjardin D."/>
            <person name="Finy P."/>
            <person name="Geml J."/>
            <person name="Haridas S."/>
            <person name="Hughes K."/>
            <person name="Justo A."/>
            <person name="Karasinski D."/>
            <person name="Kautmanova I."/>
            <person name="Kiss B."/>
            <person name="Kocsube S."/>
            <person name="Kotiranta H."/>
            <person name="LaButti K.M."/>
            <person name="Lechner B.E."/>
            <person name="Liimatainen K."/>
            <person name="Lipzen A."/>
            <person name="Lukacs Z."/>
            <person name="Mihaltcheva S."/>
            <person name="Morgado L.N."/>
            <person name="Niskanen T."/>
            <person name="Noordeloos M.E."/>
            <person name="Ohm R.A."/>
            <person name="Ortiz-Santana B."/>
            <person name="Ovrebo C."/>
            <person name="Racz N."/>
            <person name="Riley R."/>
            <person name="Savchenko A."/>
            <person name="Shiryaev A."/>
            <person name="Soop K."/>
            <person name="Spirin V."/>
            <person name="Szebenyi C."/>
            <person name="Tomsovsky M."/>
            <person name="Tulloss R.E."/>
            <person name="Uehling J."/>
            <person name="Grigoriev I.V."/>
            <person name="Vagvolgyi C."/>
            <person name="Papp T."/>
            <person name="Martin F.M."/>
            <person name="Miettinen O."/>
            <person name="Hibbett D.S."/>
            <person name="Nagy L.G."/>
        </authorList>
    </citation>
    <scope>NUCLEOTIDE SEQUENCE [LARGE SCALE GENOMIC DNA]</scope>
    <source>
        <strain evidence="3 4">CBS 166.37</strain>
    </source>
</reference>
<keyword evidence="2" id="KW-0472">Membrane</keyword>
<evidence type="ECO:0000256" key="1">
    <source>
        <dbReference type="SAM" id="MobiDB-lite"/>
    </source>
</evidence>
<keyword evidence="2" id="KW-0812">Transmembrane</keyword>
<feature type="transmembrane region" description="Helical" evidence="2">
    <location>
        <begin position="144"/>
        <end position="165"/>
    </location>
</feature>
<accession>A0A5C3LUT2</accession>
<evidence type="ECO:0000256" key="2">
    <source>
        <dbReference type="SAM" id="Phobius"/>
    </source>
</evidence>
<sequence>MSPLSHTGCRVLDAAQQDETRQAWLLGASFCGLGYGVVSTIYYMCFYLLRQSTRSNPSTRRQNSALLVYITAMYLLGTSAFAFDILATIHGVFKGTCTSPNEMPVDPYFGKTDICYALINWGADGLLAWRCWIIYSGTGVSPWIFMSFPAALLSASVGIGIPMVVYDYHSRTPTVDLILQIWGAITISINLVITSMIAIRIYLHRRRISKSLGSGHASEYTSVIAMLIESAALVVVFDFFFLVAFSLGWVYGNIAFQTWIQVQAIAPFLIIFRVAQGKAWSRKVDSDSMVIPPSLESNMIANQLDLDNDRFSITFAPGPQSKEQEGSEGESSGRTGALTDV</sequence>
<dbReference type="OrthoDB" id="3267806at2759"/>
<feature type="transmembrane region" description="Helical" evidence="2">
    <location>
        <begin position="256"/>
        <end position="275"/>
    </location>
</feature>
<dbReference type="EMBL" id="ML213619">
    <property type="protein sequence ID" value="TFK35718.1"/>
    <property type="molecule type" value="Genomic_DNA"/>
</dbReference>
<feature type="transmembrane region" description="Helical" evidence="2">
    <location>
        <begin position="177"/>
        <end position="203"/>
    </location>
</feature>
<dbReference type="Proteomes" id="UP000308652">
    <property type="component" value="Unassembled WGS sequence"/>
</dbReference>
<dbReference type="AlphaFoldDB" id="A0A5C3LUT2"/>
<feature type="region of interest" description="Disordered" evidence="1">
    <location>
        <begin position="316"/>
        <end position="341"/>
    </location>
</feature>
<dbReference type="STRING" id="68775.A0A5C3LUT2"/>
<evidence type="ECO:0000313" key="4">
    <source>
        <dbReference type="Proteomes" id="UP000308652"/>
    </source>
</evidence>
<keyword evidence="4" id="KW-1185">Reference proteome</keyword>
<organism evidence="3 4">
    <name type="scientific">Crucibulum laeve</name>
    <dbReference type="NCBI Taxonomy" id="68775"/>
    <lineage>
        <taxon>Eukaryota</taxon>
        <taxon>Fungi</taxon>
        <taxon>Dikarya</taxon>
        <taxon>Basidiomycota</taxon>
        <taxon>Agaricomycotina</taxon>
        <taxon>Agaricomycetes</taxon>
        <taxon>Agaricomycetidae</taxon>
        <taxon>Agaricales</taxon>
        <taxon>Agaricineae</taxon>
        <taxon>Nidulariaceae</taxon>
        <taxon>Crucibulum</taxon>
    </lineage>
</organism>
<feature type="transmembrane region" description="Helical" evidence="2">
    <location>
        <begin position="23"/>
        <end position="45"/>
    </location>
</feature>
<feature type="transmembrane region" description="Helical" evidence="2">
    <location>
        <begin position="66"/>
        <end position="93"/>
    </location>
</feature>
<protein>
    <submittedName>
        <fullName evidence="3">Uncharacterized protein</fullName>
    </submittedName>
</protein>
<keyword evidence="2" id="KW-1133">Transmembrane helix</keyword>
<proteinExistence type="predicted"/>
<gene>
    <name evidence="3" type="ORF">BDQ12DRAFT_668345</name>
</gene>
<feature type="transmembrane region" description="Helical" evidence="2">
    <location>
        <begin position="113"/>
        <end position="132"/>
    </location>
</feature>
<evidence type="ECO:0000313" key="3">
    <source>
        <dbReference type="EMBL" id="TFK35718.1"/>
    </source>
</evidence>
<feature type="transmembrane region" description="Helical" evidence="2">
    <location>
        <begin position="224"/>
        <end position="250"/>
    </location>
</feature>